<comment type="caution">
    <text evidence="1">The sequence shown here is derived from an EMBL/GenBank/DDBJ whole genome shotgun (WGS) entry which is preliminary data.</text>
</comment>
<accession>A0ABP8T2E2</accession>
<proteinExistence type="predicted"/>
<evidence type="ECO:0000313" key="2">
    <source>
        <dbReference type="Proteomes" id="UP001500307"/>
    </source>
</evidence>
<organism evidence="1 2">
    <name type="scientific">Micromonospora coerulea</name>
    <dbReference type="NCBI Taxonomy" id="47856"/>
    <lineage>
        <taxon>Bacteria</taxon>
        <taxon>Bacillati</taxon>
        <taxon>Actinomycetota</taxon>
        <taxon>Actinomycetes</taxon>
        <taxon>Micromonosporales</taxon>
        <taxon>Micromonosporaceae</taxon>
        <taxon>Micromonospora</taxon>
    </lineage>
</organism>
<protein>
    <submittedName>
        <fullName evidence="1">Uncharacterized protein</fullName>
    </submittedName>
</protein>
<reference evidence="2" key="1">
    <citation type="journal article" date="2019" name="Int. J. Syst. Evol. Microbiol.">
        <title>The Global Catalogue of Microorganisms (GCM) 10K type strain sequencing project: providing services to taxonomists for standard genome sequencing and annotation.</title>
        <authorList>
            <consortium name="The Broad Institute Genomics Platform"/>
            <consortium name="The Broad Institute Genome Sequencing Center for Infectious Disease"/>
            <person name="Wu L."/>
            <person name="Ma J."/>
        </authorList>
    </citation>
    <scope>NUCLEOTIDE SEQUENCE [LARGE SCALE GENOMIC DNA]</scope>
    <source>
        <strain evidence="2">JCM 3175</strain>
    </source>
</reference>
<keyword evidence="2" id="KW-1185">Reference proteome</keyword>
<gene>
    <name evidence="1" type="ORF">GCM10023176_55410</name>
</gene>
<evidence type="ECO:0000313" key="1">
    <source>
        <dbReference type="EMBL" id="GAA4578813.1"/>
    </source>
</evidence>
<name>A0ABP8T2E2_9ACTN</name>
<dbReference type="EMBL" id="BAABGU010000044">
    <property type="protein sequence ID" value="GAA4578813.1"/>
    <property type="molecule type" value="Genomic_DNA"/>
</dbReference>
<sequence length="85" mass="9149">MAAYTAAHTQYGAARDASAVVNLAVPDGDDTWGLRAMEFPRPTRLSLRTAALTAPHAVSYTADVLLSLGNDAFTVTRREPDAHRH</sequence>
<dbReference type="Proteomes" id="UP001500307">
    <property type="component" value="Unassembled WGS sequence"/>
</dbReference>